<feature type="domain" description="KilA-N DNA-binding" evidence="1">
    <location>
        <begin position="25"/>
        <end position="108"/>
    </location>
</feature>
<dbReference type="Proteomes" id="UP000198817">
    <property type="component" value="Unassembled WGS sequence"/>
</dbReference>
<sequence length="303" mass="35068">MSKIKSEKAVDLAVIKSESEIRRMIYIVRNQQVMLDSDLASLYHVETKRLNERVKRNQNRFPDSFCFQLTRDEFENLRSQFATSSEYGGRRYLPYVFTESGIAMLSAVLNTDVAVEVSVRIMNSFVEMRRFIARNAALFERISAVELKQLEYQKQTDEKFDKVFEYIDDHAESEQKIFFDGQIYDAFELLISLVQKAIKKIVLIDGYVDIGTLNILAKKNPGVDVIIYTFNNTRLSNRDINTFNSQYSNLTVKHMTAFHDRFLILDDTVGYHVGASLKDAGKKCFGISQIQDEQTIQDILNRL</sequence>
<name>A0A1I7HY93_9FIRM</name>
<reference evidence="2 3" key="1">
    <citation type="submission" date="2016-10" db="EMBL/GenBank/DDBJ databases">
        <authorList>
            <person name="de Groot N.N."/>
        </authorList>
    </citation>
    <scope>NUCLEOTIDE SEQUENCE [LARGE SCALE GENOMIC DNA]</scope>
    <source>
        <strain evidence="2 3">KHGC13</strain>
    </source>
</reference>
<dbReference type="Pfam" id="PF10543">
    <property type="entry name" value="ORF6N"/>
    <property type="match status" value="1"/>
</dbReference>
<dbReference type="STRING" id="155865.SAMN05216515_1305"/>
<dbReference type="RefSeq" id="WP_090471871.1">
    <property type="nucleotide sequence ID" value="NZ_FOWF01000030.1"/>
</dbReference>
<gene>
    <name evidence="2" type="ORF">SAMN05216508_1275</name>
</gene>
<dbReference type="EMBL" id="FPBT01000027">
    <property type="protein sequence ID" value="SFU65688.1"/>
    <property type="molecule type" value="Genomic_DNA"/>
</dbReference>
<dbReference type="OrthoDB" id="9816206at2"/>
<dbReference type="AlphaFoldDB" id="A0A1I7HY93"/>
<keyword evidence="3" id="KW-1185">Reference proteome</keyword>
<proteinExistence type="predicted"/>
<evidence type="ECO:0000313" key="2">
    <source>
        <dbReference type="EMBL" id="SFU65688.1"/>
    </source>
</evidence>
<evidence type="ECO:0000259" key="1">
    <source>
        <dbReference type="Pfam" id="PF10543"/>
    </source>
</evidence>
<protein>
    <submittedName>
        <fullName evidence="2">ORF6N domain-containing protein</fullName>
    </submittedName>
</protein>
<dbReference type="InterPro" id="IPR018873">
    <property type="entry name" value="KilA-N_DNA-bd_domain"/>
</dbReference>
<evidence type="ECO:0000313" key="3">
    <source>
        <dbReference type="Proteomes" id="UP000198817"/>
    </source>
</evidence>
<accession>A0A1I7HY93</accession>
<organism evidence="2 3">
    <name type="scientific">Eubacterium pyruvativorans</name>
    <dbReference type="NCBI Taxonomy" id="155865"/>
    <lineage>
        <taxon>Bacteria</taxon>
        <taxon>Bacillati</taxon>
        <taxon>Bacillota</taxon>
        <taxon>Clostridia</taxon>
        <taxon>Eubacteriales</taxon>
        <taxon>Eubacteriaceae</taxon>
        <taxon>Eubacterium</taxon>
    </lineage>
</organism>